<keyword evidence="3 5" id="KW-0067">ATP-binding</keyword>
<gene>
    <name evidence="5" type="ORF">SAMN05421505_102211</name>
</gene>
<dbReference type="RefSeq" id="WP_338056587.1">
    <property type="nucleotide sequence ID" value="NZ_FNCN01000002.1"/>
</dbReference>
<feature type="domain" description="ABC transporter" evidence="4">
    <location>
        <begin position="1"/>
        <end position="241"/>
    </location>
</feature>
<dbReference type="EMBL" id="FNCN01000002">
    <property type="protein sequence ID" value="SDG19439.1"/>
    <property type="molecule type" value="Genomic_DNA"/>
</dbReference>
<dbReference type="InterPro" id="IPR003593">
    <property type="entry name" value="AAA+_ATPase"/>
</dbReference>
<name>A0A1G7SAF6_9ACTN</name>
<dbReference type="SMART" id="SM00382">
    <property type="entry name" value="AAA"/>
    <property type="match status" value="1"/>
</dbReference>
<dbReference type="SUPFAM" id="SSF52540">
    <property type="entry name" value="P-loop containing nucleoside triphosphate hydrolases"/>
    <property type="match status" value="1"/>
</dbReference>
<dbReference type="Pfam" id="PF00005">
    <property type="entry name" value="ABC_tran"/>
    <property type="match status" value="1"/>
</dbReference>
<evidence type="ECO:0000313" key="6">
    <source>
        <dbReference type="Proteomes" id="UP000198923"/>
    </source>
</evidence>
<evidence type="ECO:0000256" key="2">
    <source>
        <dbReference type="ARBA" id="ARBA00022741"/>
    </source>
</evidence>
<reference evidence="5 6" key="1">
    <citation type="submission" date="2016-10" db="EMBL/GenBank/DDBJ databases">
        <authorList>
            <person name="de Groot N.N."/>
        </authorList>
    </citation>
    <scope>NUCLEOTIDE SEQUENCE [LARGE SCALE GENOMIC DNA]</scope>
    <source>
        <strain evidence="5 6">CPCC 201354</strain>
    </source>
</reference>
<dbReference type="PROSITE" id="PS50893">
    <property type="entry name" value="ABC_TRANSPORTER_2"/>
    <property type="match status" value="1"/>
</dbReference>
<dbReference type="InterPro" id="IPR027417">
    <property type="entry name" value="P-loop_NTPase"/>
</dbReference>
<dbReference type="Proteomes" id="UP000198923">
    <property type="component" value="Unassembled WGS sequence"/>
</dbReference>
<evidence type="ECO:0000256" key="3">
    <source>
        <dbReference type="ARBA" id="ARBA00022840"/>
    </source>
</evidence>
<dbReference type="GO" id="GO:0016887">
    <property type="term" value="F:ATP hydrolysis activity"/>
    <property type="evidence" value="ECO:0007669"/>
    <property type="project" value="InterPro"/>
</dbReference>
<evidence type="ECO:0000259" key="4">
    <source>
        <dbReference type="PROSITE" id="PS50893"/>
    </source>
</evidence>
<evidence type="ECO:0000256" key="1">
    <source>
        <dbReference type="ARBA" id="ARBA00022448"/>
    </source>
</evidence>
<dbReference type="InterPro" id="IPR050153">
    <property type="entry name" value="Metal_Ion_Import_ABC"/>
</dbReference>
<keyword evidence="6" id="KW-1185">Reference proteome</keyword>
<evidence type="ECO:0000313" key="5">
    <source>
        <dbReference type="EMBL" id="SDG19439.1"/>
    </source>
</evidence>
<proteinExistence type="predicted"/>
<dbReference type="Gene3D" id="3.40.50.300">
    <property type="entry name" value="P-loop containing nucleotide triphosphate hydrolases"/>
    <property type="match status" value="1"/>
</dbReference>
<keyword evidence="1" id="KW-0813">Transport</keyword>
<sequence>MKSETAFAMTGGHVVLDGRPVLRGVDVTIAQGEVVAILGTNGSGKSTLIRALLGLLPLSAGSTLIYGAPPSRFREWWRVGYVPQRLQVGGGVPATVKEVVSSGRVARRRRLSRTSSADRVAIDAALSAVGMSHRAGDPVSTLSGGQQQRVLIARALAGEPDLFVMDEPTAGVDAESQHALAGTLAAQAALGKTIVLVTHELGAVESIITRSIVVKNGVIVHDGDLSVRPGGRHEYAGADLDRSGLDHAGLGGIGLGTGPLGTGT</sequence>
<dbReference type="PROSITE" id="PS00211">
    <property type="entry name" value="ABC_TRANSPORTER_1"/>
    <property type="match status" value="1"/>
</dbReference>
<keyword evidence="2" id="KW-0547">Nucleotide-binding</keyword>
<accession>A0A1G7SAF6</accession>
<dbReference type="GO" id="GO:0005524">
    <property type="term" value="F:ATP binding"/>
    <property type="evidence" value="ECO:0007669"/>
    <property type="project" value="UniProtKB-KW"/>
</dbReference>
<dbReference type="PANTHER" id="PTHR42734">
    <property type="entry name" value="METAL TRANSPORT SYSTEM ATP-BINDING PROTEIN TM_0124-RELATED"/>
    <property type="match status" value="1"/>
</dbReference>
<dbReference type="InterPro" id="IPR017871">
    <property type="entry name" value="ABC_transporter-like_CS"/>
</dbReference>
<dbReference type="InterPro" id="IPR003439">
    <property type="entry name" value="ABC_transporter-like_ATP-bd"/>
</dbReference>
<protein>
    <submittedName>
        <fullName evidence="5">Zinc transport system ATP-binding protein</fullName>
    </submittedName>
</protein>
<organism evidence="5 6">
    <name type="scientific">Sinosporangium album</name>
    <dbReference type="NCBI Taxonomy" id="504805"/>
    <lineage>
        <taxon>Bacteria</taxon>
        <taxon>Bacillati</taxon>
        <taxon>Actinomycetota</taxon>
        <taxon>Actinomycetes</taxon>
        <taxon>Streptosporangiales</taxon>
        <taxon>Streptosporangiaceae</taxon>
        <taxon>Sinosporangium</taxon>
    </lineage>
</organism>
<dbReference type="STRING" id="504805.SAMN05421505_102211"/>
<dbReference type="AlphaFoldDB" id="A0A1G7SAF6"/>